<proteinExistence type="inferred from homology"/>
<dbReference type="InterPro" id="IPR017853">
    <property type="entry name" value="GH"/>
</dbReference>
<dbReference type="Pfam" id="PF02806">
    <property type="entry name" value="Alpha-amylase_C"/>
    <property type="match status" value="1"/>
</dbReference>
<gene>
    <name evidence="9" type="ORF">ACFSW8_15870</name>
</gene>
<comment type="function">
    <text evidence="2">Catalyzes the formation of the alpha-1,6-glucosidic linkages in glycogen by scission of a 1,4-alpha-linked oligosaccharide from growing alpha-1,4-glucan chains and the subsequent attachment of the oligosaccharide to the alpha-1,6 position.</text>
</comment>
<dbReference type="Pfam" id="PF00128">
    <property type="entry name" value="Alpha-amylase"/>
    <property type="match status" value="1"/>
</dbReference>
<organism evidence="9 10">
    <name type="scientific">Rubritalea tangerina</name>
    <dbReference type="NCBI Taxonomy" id="430798"/>
    <lineage>
        <taxon>Bacteria</taxon>
        <taxon>Pseudomonadati</taxon>
        <taxon>Verrucomicrobiota</taxon>
        <taxon>Verrucomicrobiia</taxon>
        <taxon>Verrucomicrobiales</taxon>
        <taxon>Rubritaleaceae</taxon>
        <taxon>Rubritalea</taxon>
    </lineage>
</organism>
<name>A0ABW4ZFT4_9BACT</name>
<reference evidence="10" key="1">
    <citation type="journal article" date="2019" name="Int. J. Syst. Evol. Microbiol.">
        <title>The Global Catalogue of Microorganisms (GCM) 10K type strain sequencing project: providing services to taxonomists for standard genome sequencing and annotation.</title>
        <authorList>
            <consortium name="The Broad Institute Genomics Platform"/>
            <consortium name="The Broad Institute Genome Sequencing Center for Infectious Disease"/>
            <person name="Wu L."/>
            <person name="Ma J."/>
        </authorList>
    </citation>
    <scope>NUCLEOTIDE SEQUENCE [LARGE SCALE GENOMIC DNA]</scope>
    <source>
        <strain evidence="10">CCUG 57942</strain>
    </source>
</reference>
<dbReference type="Proteomes" id="UP001597389">
    <property type="component" value="Unassembled WGS sequence"/>
</dbReference>
<dbReference type="Pfam" id="PF02922">
    <property type="entry name" value="CBM_48"/>
    <property type="match status" value="1"/>
</dbReference>
<dbReference type="InterPro" id="IPR006047">
    <property type="entry name" value="GH13_cat_dom"/>
</dbReference>
<dbReference type="InterPro" id="IPR004193">
    <property type="entry name" value="Glyco_hydro_13_N"/>
</dbReference>
<dbReference type="SUPFAM" id="SSF81296">
    <property type="entry name" value="E set domains"/>
    <property type="match status" value="1"/>
</dbReference>
<dbReference type="CDD" id="cd11321">
    <property type="entry name" value="AmyAc_bac_euk_BE"/>
    <property type="match status" value="1"/>
</dbReference>
<dbReference type="SMART" id="SM00642">
    <property type="entry name" value="Aamy"/>
    <property type="match status" value="1"/>
</dbReference>
<comment type="caution">
    <text evidence="9">The sequence shown here is derived from an EMBL/GenBank/DDBJ whole genome shotgun (WGS) entry which is preliminary data.</text>
</comment>
<evidence type="ECO:0000256" key="1">
    <source>
        <dbReference type="ARBA" id="ARBA00000826"/>
    </source>
</evidence>
<keyword evidence="10" id="KW-1185">Reference proteome</keyword>
<dbReference type="PANTHER" id="PTHR43651">
    <property type="entry name" value="1,4-ALPHA-GLUCAN-BRANCHING ENZYME"/>
    <property type="match status" value="1"/>
</dbReference>
<accession>A0ABW4ZFT4</accession>
<dbReference type="InterPro" id="IPR013783">
    <property type="entry name" value="Ig-like_fold"/>
</dbReference>
<dbReference type="RefSeq" id="WP_377090758.1">
    <property type="nucleotide sequence ID" value="NZ_JBHSJL010000014.1"/>
</dbReference>
<feature type="domain" description="Glycosyl hydrolase family 13 catalytic" evidence="8">
    <location>
        <begin position="194"/>
        <end position="556"/>
    </location>
</feature>
<keyword evidence="6" id="KW-0808">Transferase</keyword>
<protein>
    <recommendedName>
        <fullName evidence="4">1,4-alpha-glucan branching enzyme</fullName>
        <ecNumber evidence="4">2.4.1.18</ecNumber>
    </recommendedName>
</protein>
<dbReference type="PANTHER" id="PTHR43651:SF3">
    <property type="entry name" value="1,4-ALPHA-GLUCAN-BRANCHING ENZYME"/>
    <property type="match status" value="1"/>
</dbReference>
<evidence type="ECO:0000256" key="2">
    <source>
        <dbReference type="ARBA" id="ARBA00002953"/>
    </source>
</evidence>
<sequence>MSTKEIPTLVQNDIWLKDQTEAVQQRIERFEKKRSEIESLHGSLYQYANTHLTHGIHYHQTSDTWTLKEWAPNAQSLALVGDFNNWDGNSHLLTQDADGCWNLEIPGDTLKHQDKVKLRVVGADNSVRDRIPATISRAIQDPDTHDFAGQIWLPDTPYQWQHSFDPQSINAPLIYEAHTGMAGEEPRLHSYREFADNTIPRIVELGYNTIQLMAVQEHPYYGSFGYHVSNFFATCSRFGTPEDLKYLVDTAHNHGIAIIMDIVHSHAVKNLAEGLNEFDGTDHQYFHGGGKGNHPQWDSKCFNYGKNEVVQFLLSNVRYWLEEFHFDGFRFDGVTSMLYDHHGNIAFDHYDKYFQEGVDHDCVLYLQLATTLAESIRPGVLNVAEDMSGMPGLCRPTIEGGVGFTHRLAMGLPDYWIKLLKHKSDDDWNMNEVWSTLSNRRHMEANIAYAESHDQALVGDKTLAFWLMDQEMYWHMSVDDDHPVIDRGIALHKLIRFLTSHVGGEGYLTFMGNEFGHPEWLDFPREGNNWSYHYCRRQWSLVDNPELKYQFLNQFDAALIHTLRQDNLLASPPAQQLCCNDGDHIIAFERANRIGVVNLHPTQSYTNYHIHVPQPGTYKIVLNSDDAKFGGHQRVDTSISIQTTDTEHGPVLSLYLPCRTALLFEKV</sequence>
<dbReference type="InterPro" id="IPR013780">
    <property type="entry name" value="Glyco_hydro_b"/>
</dbReference>
<dbReference type="InterPro" id="IPR006048">
    <property type="entry name" value="A-amylase/branching_C"/>
</dbReference>
<dbReference type="Gene3D" id="3.20.20.80">
    <property type="entry name" value="Glycosidases"/>
    <property type="match status" value="1"/>
</dbReference>
<evidence type="ECO:0000256" key="7">
    <source>
        <dbReference type="ARBA" id="ARBA00023277"/>
    </source>
</evidence>
<evidence type="ECO:0000313" key="9">
    <source>
        <dbReference type="EMBL" id="MFD2160381.1"/>
    </source>
</evidence>
<evidence type="ECO:0000313" key="10">
    <source>
        <dbReference type="Proteomes" id="UP001597389"/>
    </source>
</evidence>
<evidence type="ECO:0000256" key="3">
    <source>
        <dbReference type="ARBA" id="ARBA00009000"/>
    </source>
</evidence>
<comment type="similarity">
    <text evidence="3">Belongs to the glycosyl hydrolase 13 family. GlgB subfamily.</text>
</comment>
<keyword evidence="5" id="KW-0328">Glycosyltransferase</keyword>
<dbReference type="CDD" id="cd02854">
    <property type="entry name" value="E_set_GBE_euk_N"/>
    <property type="match status" value="1"/>
</dbReference>
<dbReference type="EC" id="2.4.1.18" evidence="4"/>
<evidence type="ECO:0000256" key="5">
    <source>
        <dbReference type="ARBA" id="ARBA00022676"/>
    </source>
</evidence>
<dbReference type="EMBL" id="JBHUJB010000079">
    <property type="protein sequence ID" value="MFD2160381.1"/>
    <property type="molecule type" value="Genomic_DNA"/>
</dbReference>
<evidence type="ECO:0000256" key="6">
    <source>
        <dbReference type="ARBA" id="ARBA00022679"/>
    </source>
</evidence>
<dbReference type="Gene3D" id="2.60.40.1180">
    <property type="entry name" value="Golgi alpha-mannosidase II"/>
    <property type="match status" value="1"/>
</dbReference>
<dbReference type="InterPro" id="IPR014756">
    <property type="entry name" value="Ig_E-set"/>
</dbReference>
<dbReference type="Gene3D" id="2.60.40.10">
    <property type="entry name" value="Immunoglobulins"/>
    <property type="match status" value="1"/>
</dbReference>
<dbReference type="PIRSF" id="PIRSF000463">
    <property type="entry name" value="GlgB"/>
    <property type="match status" value="1"/>
</dbReference>
<evidence type="ECO:0000259" key="8">
    <source>
        <dbReference type="SMART" id="SM00642"/>
    </source>
</evidence>
<keyword evidence="7" id="KW-0119">Carbohydrate metabolism</keyword>
<comment type="catalytic activity">
    <reaction evidence="1">
        <text>Transfers a segment of a (1-&gt;4)-alpha-D-glucan chain to a primary hydroxy group in a similar glucan chain.</text>
        <dbReference type="EC" id="2.4.1.18"/>
    </reaction>
</comment>
<evidence type="ECO:0000256" key="4">
    <source>
        <dbReference type="ARBA" id="ARBA00012541"/>
    </source>
</evidence>
<dbReference type="InterPro" id="IPR037439">
    <property type="entry name" value="Branching_enzy"/>
</dbReference>
<dbReference type="SUPFAM" id="SSF51011">
    <property type="entry name" value="Glycosyl hydrolase domain"/>
    <property type="match status" value="1"/>
</dbReference>
<dbReference type="SUPFAM" id="SSF51445">
    <property type="entry name" value="(Trans)glycosidases"/>
    <property type="match status" value="1"/>
</dbReference>